<organism evidence="6 7">
    <name type="scientific">Asanoa ishikariensis</name>
    <dbReference type="NCBI Taxonomy" id="137265"/>
    <lineage>
        <taxon>Bacteria</taxon>
        <taxon>Bacillati</taxon>
        <taxon>Actinomycetota</taxon>
        <taxon>Actinomycetes</taxon>
        <taxon>Micromonosporales</taxon>
        <taxon>Micromonosporaceae</taxon>
        <taxon>Asanoa</taxon>
    </lineage>
</organism>
<evidence type="ECO:0000259" key="5">
    <source>
        <dbReference type="Pfam" id="PF00264"/>
    </source>
</evidence>
<dbReference type="GO" id="GO:0046872">
    <property type="term" value="F:metal ion binding"/>
    <property type="evidence" value="ECO:0007669"/>
    <property type="project" value="UniProtKB-KW"/>
</dbReference>
<evidence type="ECO:0000256" key="3">
    <source>
        <dbReference type="ARBA" id="ARBA00022723"/>
    </source>
</evidence>
<dbReference type="STRING" id="137265.SAMN05421684_4901"/>
<keyword evidence="4" id="KW-0186">Copper</keyword>
<dbReference type="EMBL" id="FNQB01000003">
    <property type="protein sequence ID" value="SDZ42697.1"/>
    <property type="molecule type" value="Genomic_DNA"/>
</dbReference>
<feature type="domain" description="Tyrosinase copper-binding" evidence="5">
    <location>
        <begin position="130"/>
        <end position="168"/>
    </location>
</feature>
<dbReference type="InterPro" id="IPR008922">
    <property type="entry name" value="Di-copper_centre_dom_sf"/>
</dbReference>
<dbReference type="SUPFAM" id="SSF89372">
    <property type="entry name" value="Fucose-specific lectin"/>
    <property type="match status" value="1"/>
</dbReference>
<dbReference type="PANTHER" id="PTHR11474">
    <property type="entry name" value="TYROSINASE FAMILY MEMBER"/>
    <property type="match status" value="1"/>
</dbReference>
<dbReference type="Pfam" id="PF00264">
    <property type="entry name" value="Tyrosinase"/>
    <property type="match status" value="1"/>
</dbReference>
<comment type="similarity">
    <text evidence="2">Belongs to the tyrosinase family.</text>
</comment>
<evidence type="ECO:0000313" key="7">
    <source>
        <dbReference type="Proteomes" id="UP000199632"/>
    </source>
</evidence>
<dbReference type="AlphaFoldDB" id="A0A1H3SYD2"/>
<accession>A0A1H3SYD2</accession>
<name>A0A1H3SYD2_9ACTN</name>
<dbReference type="RefSeq" id="WP_176985059.1">
    <property type="nucleotide sequence ID" value="NZ_FNQB01000003.1"/>
</dbReference>
<dbReference type="Gene3D" id="1.10.1280.10">
    <property type="entry name" value="Di-copper center containing domain from catechol oxidase"/>
    <property type="match status" value="1"/>
</dbReference>
<gene>
    <name evidence="6" type="ORF">SAMN05421684_4901</name>
</gene>
<dbReference type="InterPro" id="IPR002227">
    <property type="entry name" value="Tyrosinase_Cu-bd"/>
</dbReference>
<dbReference type="GO" id="GO:0016491">
    <property type="term" value="F:oxidoreductase activity"/>
    <property type="evidence" value="ECO:0007669"/>
    <property type="project" value="InterPro"/>
</dbReference>
<keyword evidence="7" id="KW-1185">Reference proteome</keyword>
<sequence>MHTLPPAERQQLAELIASYVNDTIVEIHRAGHSWHHAGSEQFFIGHRGYLDGLESYLRQSGNARFVPLPAWDPDSSIPAEFTAVKPTDRGATRPALADLSPGLPKPANLATGAVCAIATVRELSLLTQPWHGAVHGQIGGTMADVNVSPAALIFWCWHAFIDDIYDDWLSCTIEAVGRPWGYPGGATARVVFRGHDAHLHEIALTQQWMHFDMTGVPGAVPPAGNPMGYASNVPRVVYRGDDGRLHELAIYPETGAWGDFDMTGVPGAVPPAGDPMGYVFEVPRVVYRGDDGRLHELAIYPETGAWGDFDMTGVPGAVPPAGNPMGYASNVPRVVYRGDDGHLHELAIYPETGAWGDFDMTGVPGAVPPAGDPMGYVFEVPRVVYRGDDGRLHELAIYPETGTWGDFDMTRVPGAVPPAGNPMGYASNVPRVVYRGDDGHLHELAIYPETGTWGDFDMTGVPGAVPPAGDPMGYVDANGTARVVYQGTDNHLHELWLADKWYHFDMTVTTRRD</sequence>
<evidence type="ECO:0000313" key="6">
    <source>
        <dbReference type="EMBL" id="SDZ42697.1"/>
    </source>
</evidence>
<protein>
    <submittedName>
        <fullName evidence="6">Common central domain of tyrosinase</fullName>
    </submittedName>
</protein>
<dbReference type="Gene3D" id="2.120.10.70">
    <property type="entry name" value="Fucose-specific lectin"/>
    <property type="match status" value="1"/>
</dbReference>
<comment type="cofactor">
    <cofactor evidence="1">
        <name>Cu(2+)</name>
        <dbReference type="ChEBI" id="CHEBI:29036"/>
    </cofactor>
</comment>
<dbReference type="SUPFAM" id="SSF48056">
    <property type="entry name" value="Di-copper centre-containing domain"/>
    <property type="match status" value="1"/>
</dbReference>
<evidence type="ECO:0000256" key="4">
    <source>
        <dbReference type="ARBA" id="ARBA00023008"/>
    </source>
</evidence>
<dbReference type="PANTHER" id="PTHR11474:SF126">
    <property type="entry name" value="TYROSINASE-LIKE PROTEIN TYR-1-RELATED"/>
    <property type="match status" value="1"/>
</dbReference>
<evidence type="ECO:0000256" key="1">
    <source>
        <dbReference type="ARBA" id="ARBA00001973"/>
    </source>
</evidence>
<evidence type="ECO:0000256" key="2">
    <source>
        <dbReference type="ARBA" id="ARBA00009928"/>
    </source>
</evidence>
<dbReference type="Proteomes" id="UP000199632">
    <property type="component" value="Unassembled WGS sequence"/>
</dbReference>
<dbReference type="InterPro" id="IPR050316">
    <property type="entry name" value="Tyrosinase/Hemocyanin"/>
</dbReference>
<reference evidence="7" key="1">
    <citation type="submission" date="2016-10" db="EMBL/GenBank/DDBJ databases">
        <authorList>
            <person name="Varghese N."/>
            <person name="Submissions S."/>
        </authorList>
    </citation>
    <scope>NUCLEOTIDE SEQUENCE [LARGE SCALE GENOMIC DNA]</scope>
    <source>
        <strain evidence="7">DSM 44718</strain>
    </source>
</reference>
<keyword evidence="3" id="KW-0479">Metal-binding</keyword>
<proteinExistence type="inferred from homology"/>